<reference evidence="1 2" key="1">
    <citation type="journal article" date="2014" name="Antonie Van Leeuwenhoek">
        <title>Roseivivax atlanticus sp. nov., isolated from surface seawater of the Atlantic Ocean.</title>
        <authorList>
            <person name="Li G."/>
            <person name="Lai Q."/>
            <person name="Liu X."/>
            <person name="Sun F."/>
            <person name="Shao Z."/>
        </authorList>
    </citation>
    <scope>NUCLEOTIDE SEQUENCE [LARGE SCALE GENOMIC DNA]</scope>
    <source>
        <strain evidence="1 2">22II-s10s</strain>
    </source>
</reference>
<protein>
    <submittedName>
        <fullName evidence="1">Uncharacterized protein</fullName>
    </submittedName>
</protein>
<dbReference type="AlphaFoldDB" id="W4HG81"/>
<dbReference type="STRING" id="1379903.ATO8_19254"/>
<keyword evidence="2" id="KW-1185">Reference proteome</keyword>
<evidence type="ECO:0000313" key="1">
    <source>
        <dbReference type="EMBL" id="ETW10990.1"/>
    </source>
</evidence>
<dbReference type="InterPro" id="IPR027417">
    <property type="entry name" value="P-loop_NTPase"/>
</dbReference>
<proteinExistence type="predicted"/>
<accession>W4HG81</accession>
<evidence type="ECO:0000313" key="2">
    <source>
        <dbReference type="Proteomes" id="UP000019063"/>
    </source>
</evidence>
<gene>
    <name evidence="1" type="ORF">ATO8_19254</name>
</gene>
<sequence length="1092" mass="120394">MTLQDLVLKALASGRDHAVPKFEGAESRMHRRRDIRHLALAARRAAWRGQAWGRADTLVLFAGFPRSGHSLVGAAVDSHPAAIVSHELDALGLFEGGLTPWQVAALIRLYAHAFRDAGQYWNGHSYAVPDRLPESEARVLGDKKGDWLVRRALSDPGLIDRFRKAIAPRRLAIVNVVRNPFDNVATLSLRKGRHYDRLKIDARARGRPTDAASLLAADREGRIPRTALPEMIEDYETLCRGLETLRQAVPPRDWFTLRHEDLVIDPVGELSRLFAFAGLAPTQEPARRAAAVVASETHATRHVVAWSDDARDRIAALSERYPFLAGYSFAEPRARRARPLAAPAPALANVHVMTAVGVTGDLALLPHFLDHYTGLGIPPGNIHAILNAPEADAPGLAEARARLSERGCAEPEIWVGPYSSREMWERRRALQAGRTGAGDWIVSADVDELHVYPEGLAPVLETMETLSADLLQGPMIDRLAPRGRLAPVAEAPDLFAQFPLEGDLMCQISRWPERTDQGGTVKVMLCSATILPGLGGHGIDREQSVARARALAEALGGDLAASDDPAAKRLERCVAGAPVHLAGGPLTGDPRIKDPAFRLSFPVHVAHFKWHAGLPAEIARRRASGLQTPQAERYATRLEAMLGPEEEGAGRIDLDRFAPLCPEHRARGFRSHLDMLRRQMAERQQLHRRQRVPASAPASAALGWRLRQLTFGSAAGIGHFHSYYDIPVLNAAATRIAAVRFDRPQRSPVPEDSVEVGVVEIATGGFRPLARSRAWSWQQGPMAQWIAAEEKLVWNDREGERFIARLMSPDGGAERRLERPVYALDPGGRVGLSLNFARLDRLRPGYGYAGGGGARIEEAAPEDDGLWKIDIATGESTLILSLARGVETLRRVLTTEERAEHDAQGFRYWFNHCKVSPDGRRFAVKLRWRRPDGPWTGLMGVSMTCGMDGADPRVIARAASHVMWHDPGHLYFWNQRDKYVARKPDAELVEPIEAERLAPEEFTSNVHLRHLAEAPARMVYDVPYQPVVHLREIDLGTGRAAPIATFPGHDPAHGQFRCDLHPVPTPDGNRIVVSAMSDGARQLYVLDREDAP</sequence>
<name>W4HG81_9RHOB</name>
<organism evidence="1 2">
    <name type="scientific">Roseivivax marinus</name>
    <dbReference type="NCBI Taxonomy" id="1379903"/>
    <lineage>
        <taxon>Bacteria</taxon>
        <taxon>Pseudomonadati</taxon>
        <taxon>Pseudomonadota</taxon>
        <taxon>Alphaproteobacteria</taxon>
        <taxon>Rhodobacterales</taxon>
        <taxon>Roseobacteraceae</taxon>
        <taxon>Roseivivax</taxon>
    </lineage>
</organism>
<dbReference type="Gene3D" id="3.40.50.300">
    <property type="entry name" value="P-loop containing nucleotide triphosphate hydrolases"/>
    <property type="match status" value="1"/>
</dbReference>
<dbReference type="RefSeq" id="WP_043846967.1">
    <property type="nucleotide sequence ID" value="NZ_AQQW01000018.1"/>
</dbReference>
<dbReference type="eggNOG" id="COG0823">
    <property type="taxonomic scope" value="Bacteria"/>
</dbReference>
<dbReference type="SUPFAM" id="SSF52540">
    <property type="entry name" value="P-loop containing nucleoside triphosphate hydrolases"/>
    <property type="match status" value="1"/>
</dbReference>
<comment type="caution">
    <text evidence="1">The sequence shown here is derived from an EMBL/GenBank/DDBJ whole genome shotgun (WGS) entry which is preliminary data.</text>
</comment>
<dbReference type="SUPFAM" id="SSF82171">
    <property type="entry name" value="DPP6 N-terminal domain-like"/>
    <property type="match status" value="1"/>
</dbReference>
<dbReference type="EMBL" id="AQQW01000018">
    <property type="protein sequence ID" value="ETW10990.1"/>
    <property type="molecule type" value="Genomic_DNA"/>
</dbReference>
<dbReference type="Proteomes" id="UP000019063">
    <property type="component" value="Unassembled WGS sequence"/>
</dbReference>